<dbReference type="WBParaSite" id="ES5_v2.g18620.t1">
    <property type="protein sequence ID" value="ES5_v2.g18620.t1"/>
    <property type="gene ID" value="ES5_v2.g18620"/>
</dbReference>
<proteinExistence type="predicted"/>
<evidence type="ECO:0000313" key="1">
    <source>
        <dbReference type="Proteomes" id="UP000887579"/>
    </source>
</evidence>
<name>A0AC34FN44_9BILA</name>
<sequence length="123" mass="14333">MVRICSIQSLSFDNVSIKEEYGNDVEVADLLKEIPNIERFEYIFKESESMSSAAQSLAKLEPLSKLCEFSLFNIQNGFDFTAFEEFIEKNLEVFYDIEFCGSTEFFDKIKCIEKNLLYSKKEN</sequence>
<evidence type="ECO:0000313" key="2">
    <source>
        <dbReference type="WBParaSite" id="ES5_v2.g18620.t1"/>
    </source>
</evidence>
<dbReference type="Proteomes" id="UP000887579">
    <property type="component" value="Unplaced"/>
</dbReference>
<accession>A0AC34FN44</accession>
<protein>
    <submittedName>
        <fullName evidence="2">Uncharacterized protein</fullName>
    </submittedName>
</protein>
<reference evidence="2" key="1">
    <citation type="submission" date="2022-11" db="UniProtKB">
        <authorList>
            <consortium name="WormBaseParasite"/>
        </authorList>
    </citation>
    <scope>IDENTIFICATION</scope>
</reference>
<organism evidence="1 2">
    <name type="scientific">Panagrolaimus sp. ES5</name>
    <dbReference type="NCBI Taxonomy" id="591445"/>
    <lineage>
        <taxon>Eukaryota</taxon>
        <taxon>Metazoa</taxon>
        <taxon>Ecdysozoa</taxon>
        <taxon>Nematoda</taxon>
        <taxon>Chromadorea</taxon>
        <taxon>Rhabditida</taxon>
        <taxon>Tylenchina</taxon>
        <taxon>Panagrolaimomorpha</taxon>
        <taxon>Panagrolaimoidea</taxon>
        <taxon>Panagrolaimidae</taxon>
        <taxon>Panagrolaimus</taxon>
    </lineage>
</organism>